<dbReference type="InterPro" id="IPR002130">
    <property type="entry name" value="Cyclophilin-type_PPIase_dom"/>
</dbReference>
<dbReference type="RefSeq" id="WP_286336691.1">
    <property type="nucleotide sequence ID" value="NZ_AP027370.1"/>
</dbReference>
<reference evidence="7 8" key="1">
    <citation type="submission" date="2023-03" db="EMBL/GenBank/DDBJ databases">
        <title>Description of Hydrogenimonas sp. ISO32.</title>
        <authorList>
            <person name="Mino S."/>
            <person name="Fukazawa S."/>
            <person name="Sawabe T."/>
        </authorList>
    </citation>
    <scope>NUCLEOTIDE SEQUENCE [LARGE SCALE GENOMIC DNA]</scope>
    <source>
        <strain evidence="7 8">ISO32</strain>
    </source>
</reference>
<comment type="similarity">
    <text evidence="2 5">Belongs to the cyclophilin-type PPIase family.</text>
</comment>
<dbReference type="InterPro" id="IPR029000">
    <property type="entry name" value="Cyclophilin-like_dom_sf"/>
</dbReference>
<dbReference type="PROSITE" id="PS50072">
    <property type="entry name" value="CSA_PPIASE_2"/>
    <property type="match status" value="1"/>
</dbReference>
<dbReference type="PRINTS" id="PR00153">
    <property type="entry name" value="CSAPPISMRASE"/>
</dbReference>
<evidence type="ECO:0000256" key="2">
    <source>
        <dbReference type="ARBA" id="ARBA00007365"/>
    </source>
</evidence>
<evidence type="ECO:0000259" key="6">
    <source>
        <dbReference type="PROSITE" id="PS50072"/>
    </source>
</evidence>
<evidence type="ECO:0000256" key="4">
    <source>
        <dbReference type="ARBA" id="ARBA00023235"/>
    </source>
</evidence>
<dbReference type="SUPFAM" id="SSF50891">
    <property type="entry name" value="Cyclophilin-like"/>
    <property type="match status" value="1"/>
</dbReference>
<feature type="domain" description="PPIase cyclophilin-type" evidence="6">
    <location>
        <begin position="18"/>
        <end position="177"/>
    </location>
</feature>
<dbReference type="InterPro" id="IPR024936">
    <property type="entry name" value="Cyclophilin-type_PPIase"/>
</dbReference>
<dbReference type="PANTHER" id="PTHR45625">
    <property type="entry name" value="PEPTIDYL-PROLYL CIS-TRANS ISOMERASE-RELATED"/>
    <property type="match status" value="1"/>
</dbReference>
<name>A0ABN6WYB8_9BACT</name>
<dbReference type="GO" id="GO:0016853">
    <property type="term" value="F:isomerase activity"/>
    <property type="evidence" value="ECO:0007669"/>
    <property type="project" value="UniProtKB-KW"/>
</dbReference>
<evidence type="ECO:0000313" key="7">
    <source>
        <dbReference type="EMBL" id="BDY13748.1"/>
    </source>
</evidence>
<dbReference type="InterPro" id="IPR044666">
    <property type="entry name" value="Cyclophilin_A-like"/>
</dbReference>
<dbReference type="CDD" id="cd00317">
    <property type="entry name" value="cyclophilin"/>
    <property type="match status" value="1"/>
</dbReference>
<dbReference type="PIRSF" id="PIRSF001467">
    <property type="entry name" value="Peptidylpro_ismrse"/>
    <property type="match status" value="1"/>
</dbReference>
<evidence type="ECO:0000256" key="5">
    <source>
        <dbReference type="RuleBase" id="RU363019"/>
    </source>
</evidence>
<proteinExistence type="inferred from homology"/>
<keyword evidence="8" id="KW-1185">Reference proteome</keyword>
<dbReference type="InterPro" id="IPR020892">
    <property type="entry name" value="Cyclophilin-type_PPIase_CS"/>
</dbReference>
<gene>
    <name evidence="7" type="primary">ppiA</name>
    <name evidence="7" type="ORF">HCR_20600</name>
</gene>
<keyword evidence="4 5" id="KW-0413">Isomerase</keyword>
<keyword evidence="3 5" id="KW-0697">Rotamase</keyword>
<dbReference type="Proteomes" id="UP001321445">
    <property type="component" value="Chromosome"/>
</dbReference>
<comment type="catalytic activity">
    <reaction evidence="5">
        <text>[protein]-peptidylproline (omega=180) = [protein]-peptidylproline (omega=0)</text>
        <dbReference type="Rhea" id="RHEA:16237"/>
        <dbReference type="Rhea" id="RHEA-COMP:10747"/>
        <dbReference type="Rhea" id="RHEA-COMP:10748"/>
        <dbReference type="ChEBI" id="CHEBI:83833"/>
        <dbReference type="ChEBI" id="CHEBI:83834"/>
        <dbReference type="EC" id="5.2.1.8"/>
    </reaction>
</comment>
<sequence length="177" mass="19453">MFGKKLKTYDYDQDTLNQFQYAKIKTNKGDIWLKLYVDEVPNTVANFATLAKEGFYDNLKFHRVIKGFMAQGGCPHSGPGGNPAQVGTGGPGWAIACETEKNRHKHVKGSISMAHAGKDTGGSQFFICFAPCPHLDGVHTVFGGIEESDADSMLVLDSIDQNDTIETIEIHSTRENR</sequence>
<dbReference type="PANTHER" id="PTHR45625:SF4">
    <property type="entry name" value="PEPTIDYLPROLYL ISOMERASE DOMAIN AND WD REPEAT-CONTAINING PROTEIN 1"/>
    <property type="match status" value="1"/>
</dbReference>
<dbReference type="PROSITE" id="PS00170">
    <property type="entry name" value="CSA_PPIASE_1"/>
    <property type="match status" value="1"/>
</dbReference>
<organism evidence="7 8">
    <name type="scientific">Hydrogenimonas cancrithermarum</name>
    <dbReference type="NCBI Taxonomy" id="2993563"/>
    <lineage>
        <taxon>Bacteria</taxon>
        <taxon>Pseudomonadati</taxon>
        <taxon>Campylobacterota</taxon>
        <taxon>Epsilonproteobacteria</taxon>
        <taxon>Campylobacterales</taxon>
        <taxon>Hydrogenimonadaceae</taxon>
        <taxon>Hydrogenimonas</taxon>
    </lineage>
</organism>
<dbReference type="Pfam" id="PF00160">
    <property type="entry name" value="Pro_isomerase"/>
    <property type="match status" value="1"/>
</dbReference>
<evidence type="ECO:0000313" key="8">
    <source>
        <dbReference type="Proteomes" id="UP001321445"/>
    </source>
</evidence>
<evidence type="ECO:0000256" key="1">
    <source>
        <dbReference type="ARBA" id="ARBA00002388"/>
    </source>
</evidence>
<dbReference type="Gene3D" id="2.40.100.10">
    <property type="entry name" value="Cyclophilin-like"/>
    <property type="match status" value="1"/>
</dbReference>
<dbReference type="EMBL" id="AP027370">
    <property type="protein sequence ID" value="BDY13748.1"/>
    <property type="molecule type" value="Genomic_DNA"/>
</dbReference>
<protein>
    <recommendedName>
        <fullName evidence="5">Peptidyl-prolyl cis-trans isomerase</fullName>
        <shortName evidence="5">PPIase</shortName>
        <ecNumber evidence="5">5.2.1.8</ecNumber>
    </recommendedName>
</protein>
<dbReference type="EC" id="5.2.1.8" evidence="5"/>
<comment type="function">
    <text evidence="1 5">PPIases accelerate the folding of proteins. It catalyzes the cis-trans isomerization of proline imidic peptide bonds in oligopeptides.</text>
</comment>
<accession>A0ABN6WYB8</accession>
<evidence type="ECO:0000256" key="3">
    <source>
        <dbReference type="ARBA" id="ARBA00023110"/>
    </source>
</evidence>